<dbReference type="Proteomes" id="UP000316142">
    <property type="component" value="Unassembled WGS sequence"/>
</dbReference>
<keyword evidence="2" id="KW-1185">Reference proteome</keyword>
<organism evidence="1 2">
    <name type="scientific">Pantoea anthophila</name>
    <dbReference type="NCBI Taxonomy" id="470931"/>
    <lineage>
        <taxon>Bacteria</taxon>
        <taxon>Pseudomonadati</taxon>
        <taxon>Pseudomonadota</taxon>
        <taxon>Gammaproteobacteria</taxon>
        <taxon>Enterobacterales</taxon>
        <taxon>Erwiniaceae</taxon>
        <taxon>Pantoea</taxon>
    </lineage>
</organism>
<proteinExistence type="predicted"/>
<evidence type="ECO:0008006" key="3">
    <source>
        <dbReference type="Google" id="ProtNLM"/>
    </source>
</evidence>
<dbReference type="EMBL" id="VHIZ01000037">
    <property type="protein sequence ID" value="TPV28804.1"/>
    <property type="molecule type" value="Genomic_DNA"/>
</dbReference>
<protein>
    <recommendedName>
        <fullName evidence="3">Terminase</fullName>
    </recommendedName>
</protein>
<gene>
    <name evidence="1" type="ORF">FJW00_07555</name>
</gene>
<accession>A0ABY2Z8B1</accession>
<sequence length="118" mass="13128">MFDMPLSYSAKTVQGLYEVLHTFNLNGARCHVIYDGKATRAAVIEAKSSVKGGEMRHQVLAVLEMERVARINTTLRIKSFWADPDGEQSECGVVEADRLAKALYETLTARKRITLVGL</sequence>
<dbReference type="RefSeq" id="WP_140923407.1">
    <property type="nucleotide sequence ID" value="NZ_CP122311.1"/>
</dbReference>
<reference evidence="1 2" key="1">
    <citation type="submission" date="2019-06" db="EMBL/GenBank/DDBJ databases">
        <title>Taxogenomics and systematics of the genus Pantoea.</title>
        <authorList>
            <person name="Tambong J.T."/>
        </authorList>
    </citation>
    <scope>NUCLEOTIDE SEQUENCE [LARGE SCALE GENOMIC DNA]</scope>
    <source>
        <strain evidence="1 2">LMG 2558</strain>
    </source>
</reference>
<name>A0ABY2Z8B1_9GAMM</name>
<evidence type="ECO:0000313" key="1">
    <source>
        <dbReference type="EMBL" id="TPV28804.1"/>
    </source>
</evidence>
<evidence type="ECO:0000313" key="2">
    <source>
        <dbReference type="Proteomes" id="UP000316142"/>
    </source>
</evidence>
<comment type="caution">
    <text evidence="1">The sequence shown here is derived from an EMBL/GenBank/DDBJ whole genome shotgun (WGS) entry which is preliminary data.</text>
</comment>